<feature type="region of interest" description="Disordered" evidence="1">
    <location>
        <begin position="214"/>
        <end position="286"/>
    </location>
</feature>
<sequence length="362" mass="39389">MKAMAKKAMAKKPTVKKTTKKNTKAKETKGELPCSPRATMAPTGKRALCSGVNNRMTRCKGKQVKDVLWKMKYKSPKSQQHLTYNLQDLRYDLLRGYLKVKVLRAGTSAASSSKGELPCSPNATMLPTGKVALCPGVNNRMKGCKGKKVVDVVGKMGYKSPKGQLVYNVRDLKYDLLRGYVKVKLLRAPPASKATTVARGRKSQPAMKVMKTTKAMKVAGGRKSQPAMKVMKTTKAMKAPRSRAASARSAEGRAASAPTAKAETPNDVPNATSAKSSTSSSSTKGELPCSVYCVMRPTGKLAKCPGINQRMERCNGKRVQEVLNKLEYSSPKGSLTYSAQDLKYDLRCGYLEVLAPNSIPWR</sequence>
<feature type="compositionally biased region" description="Low complexity" evidence="1">
    <location>
        <begin position="227"/>
        <end position="257"/>
    </location>
</feature>
<accession>A0ABP0MDQ2</accession>
<name>A0ABP0MDQ2_9DINO</name>
<reference evidence="2 3" key="1">
    <citation type="submission" date="2024-02" db="EMBL/GenBank/DDBJ databases">
        <authorList>
            <person name="Chen Y."/>
            <person name="Shah S."/>
            <person name="Dougan E. K."/>
            <person name="Thang M."/>
            <person name="Chan C."/>
        </authorList>
    </citation>
    <scope>NUCLEOTIDE SEQUENCE [LARGE SCALE GENOMIC DNA]</scope>
</reference>
<evidence type="ECO:0000313" key="2">
    <source>
        <dbReference type="EMBL" id="CAK9048275.1"/>
    </source>
</evidence>
<keyword evidence="3" id="KW-1185">Reference proteome</keyword>
<feature type="region of interest" description="Disordered" evidence="1">
    <location>
        <begin position="1"/>
        <end position="37"/>
    </location>
</feature>
<feature type="compositionally biased region" description="Low complexity" evidence="1">
    <location>
        <begin position="271"/>
        <end position="284"/>
    </location>
</feature>
<comment type="caution">
    <text evidence="2">The sequence shown here is derived from an EMBL/GenBank/DDBJ whole genome shotgun (WGS) entry which is preliminary data.</text>
</comment>
<protein>
    <submittedName>
        <fullName evidence="2">Uncharacterized protein</fullName>
    </submittedName>
</protein>
<dbReference type="Proteomes" id="UP001642464">
    <property type="component" value="Unassembled WGS sequence"/>
</dbReference>
<evidence type="ECO:0000313" key="3">
    <source>
        <dbReference type="Proteomes" id="UP001642464"/>
    </source>
</evidence>
<gene>
    <name evidence="2" type="ORF">SCF082_LOCUS26908</name>
</gene>
<feature type="compositionally biased region" description="Basic residues" evidence="1">
    <location>
        <begin position="1"/>
        <end position="23"/>
    </location>
</feature>
<dbReference type="EMBL" id="CAXAMM010020602">
    <property type="protein sequence ID" value="CAK9048275.1"/>
    <property type="molecule type" value="Genomic_DNA"/>
</dbReference>
<organism evidence="2 3">
    <name type="scientific">Durusdinium trenchii</name>
    <dbReference type="NCBI Taxonomy" id="1381693"/>
    <lineage>
        <taxon>Eukaryota</taxon>
        <taxon>Sar</taxon>
        <taxon>Alveolata</taxon>
        <taxon>Dinophyceae</taxon>
        <taxon>Suessiales</taxon>
        <taxon>Symbiodiniaceae</taxon>
        <taxon>Durusdinium</taxon>
    </lineage>
</organism>
<evidence type="ECO:0000256" key="1">
    <source>
        <dbReference type="SAM" id="MobiDB-lite"/>
    </source>
</evidence>
<proteinExistence type="predicted"/>